<keyword evidence="3" id="KW-1185">Reference proteome</keyword>
<accession>A0A8H6VFI7</accession>
<proteinExistence type="predicted"/>
<dbReference type="EMBL" id="JABCIY010000209">
    <property type="protein sequence ID" value="KAF7188637.1"/>
    <property type="molecule type" value="Genomic_DNA"/>
</dbReference>
<comment type="caution">
    <text evidence="2">The sequence shown here is derived from an EMBL/GenBank/DDBJ whole genome shotgun (WGS) entry which is preliminary data.</text>
</comment>
<evidence type="ECO:0000313" key="2">
    <source>
        <dbReference type="EMBL" id="KAF7188637.1"/>
    </source>
</evidence>
<gene>
    <name evidence="2" type="ORF">HII31_10299</name>
</gene>
<feature type="chain" id="PRO_5034369562" evidence="1">
    <location>
        <begin position="23"/>
        <end position="143"/>
    </location>
</feature>
<evidence type="ECO:0000313" key="3">
    <source>
        <dbReference type="Proteomes" id="UP000660729"/>
    </source>
</evidence>
<feature type="signal peptide" evidence="1">
    <location>
        <begin position="1"/>
        <end position="22"/>
    </location>
</feature>
<dbReference type="AlphaFoldDB" id="A0A8H6VFI7"/>
<sequence length="143" mass="15501">MQWTTIVALFAASVTAIPKGDAKQSCWWCGDGIPDSIVFNPYNVNPFGPFTFDCPNPFNPLCGERGRQDPFCADGDENGCYFAQCRCAGANHRACNLLHNDYGNIQFDPLTGSCMDGDQRGIEFNGFSNYCSQAGGFVSGCVP</sequence>
<dbReference type="OrthoDB" id="3633389at2759"/>
<dbReference type="Proteomes" id="UP000660729">
    <property type="component" value="Unassembled WGS sequence"/>
</dbReference>
<evidence type="ECO:0000256" key="1">
    <source>
        <dbReference type="SAM" id="SignalP"/>
    </source>
</evidence>
<keyword evidence="1" id="KW-0732">Signal</keyword>
<name>A0A8H6VFI7_9PEZI</name>
<organism evidence="2 3">
    <name type="scientific">Pseudocercospora fuligena</name>
    <dbReference type="NCBI Taxonomy" id="685502"/>
    <lineage>
        <taxon>Eukaryota</taxon>
        <taxon>Fungi</taxon>
        <taxon>Dikarya</taxon>
        <taxon>Ascomycota</taxon>
        <taxon>Pezizomycotina</taxon>
        <taxon>Dothideomycetes</taxon>
        <taxon>Dothideomycetidae</taxon>
        <taxon>Mycosphaerellales</taxon>
        <taxon>Mycosphaerellaceae</taxon>
        <taxon>Pseudocercospora</taxon>
    </lineage>
</organism>
<protein>
    <submittedName>
        <fullName evidence="2">Uncharacterized protein</fullName>
    </submittedName>
</protein>
<reference evidence="2" key="1">
    <citation type="submission" date="2020-04" db="EMBL/GenBank/DDBJ databases">
        <title>Draft genome resource of the tomato pathogen Pseudocercospora fuligena.</title>
        <authorList>
            <person name="Zaccaron A."/>
        </authorList>
    </citation>
    <scope>NUCLEOTIDE SEQUENCE</scope>
    <source>
        <strain evidence="2">PF001</strain>
    </source>
</reference>